<dbReference type="AlphaFoldDB" id="A0A7E4UM31"/>
<sequence>MGVDQDYATFSRFATAVTGSKARRPGLPKAFVRGYHHHQNSHSARPIPPMRSESCVIRIYPSDYLAEKVYLDAGDVDKVATSAASSQHHHQSQHHTAARMVRRQRTSVLRNHNEPCQAEMLAPEKRPGSLGGIRIQKTRIRDFGAGGSEGQDPAPDPVPEPPKVRNRIRSRCRRLRRVRIRR</sequence>
<keyword evidence="2" id="KW-1185">Reference proteome</keyword>
<protein>
    <submittedName>
        <fullName evidence="3">DH domain-containing protein</fullName>
    </submittedName>
</protein>
<organism evidence="2 3">
    <name type="scientific">Panagrellus redivivus</name>
    <name type="common">Microworm</name>
    <dbReference type="NCBI Taxonomy" id="6233"/>
    <lineage>
        <taxon>Eukaryota</taxon>
        <taxon>Metazoa</taxon>
        <taxon>Ecdysozoa</taxon>
        <taxon>Nematoda</taxon>
        <taxon>Chromadorea</taxon>
        <taxon>Rhabditida</taxon>
        <taxon>Tylenchina</taxon>
        <taxon>Panagrolaimomorpha</taxon>
        <taxon>Panagrolaimoidea</taxon>
        <taxon>Panagrolaimidae</taxon>
        <taxon>Panagrellus</taxon>
    </lineage>
</organism>
<evidence type="ECO:0000313" key="3">
    <source>
        <dbReference type="WBParaSite" id="Pan_g10400.t2"/>
    </source>
</evidence>
<name>A0A7E4UM31_PANRE</name>
<feature type="compositionally biased region" description="Basic residues" evidence="1">
    <location>
        <begin position="164"/>
        <end position="182"/>
    </location>
</feature>
<evidence type="ECO:0000256" key="1">
    <source>
        <dbReference type="SAM" id="MobiDB-lite"/>
    </source>
</evidence>
<dbReference type="Proteomes" id="UP000492821">
    <property type="component" value="Unassembled WGS sequence"/>
</dbReference>
<accession>A0A7E4UM31</accession>
<reference evidence="2" key="1">
    <citation type="journal article" date="2013" name="Genetics">
        <title>The draft genome and transcriptome of Panagrellus redivivus are shaped by the harsh demands of a free-living lifestyle.</title>
        <authorList>
            <person name="Srinivasan J."/>
            <person name="Dillman A.R."/>
            <person name="Macchietto M.G."/>
            <person name="Heikkinen L."/>
            <person name="Lakso M."/>
            <person name="Fracchia K.M."/>
            <person name="Antoshechkin I."/>
            <person name="Mortazavi A."/>
            <person name="Wong G."/>
            <person name="Sternberg P.W."/>
        </authorList>
    </citation>
    <scope>NUCLEOTIDE SEQUENCE [LARGE SCALE GENOMIC DNA]</scope>
    <source>
        <strain evidence="2">MT8872</strain>
    </source>
</reference>
<proteinExistence type="predicted"/>
<dbReference type="WBParaSite" id="Pan_g10400.t2">
    <property type="protein sequence ID" value="Pan_g10400.t2"/>
    <property type="gene ID" value="Pan_g10400"/>
</dbReference>
<reference evidence="3" key="2">
    <citation type="submission" date="2020-10" db="UniProtKB">
        <authorList>
            <consortium name="WormBaseParasite"/>
        </authorList>
    </citation>
    <scope>IDENTIFICATION</scope>
</reference>
<evidence type="ECO:0000313" key="2">
    <source>
        <dbReference type="Proteomes" id="UP000492821"/>
    </source>
</evidence>
<feature type="region of interest" description="Disordered" evidence="1">
    <location>
        <begin position="139"/>
        <end position="182"/>
    </location>
</feature>